<dbReference type="AlphaFoldDB" id="A0A1H2MV14"/>
<dbReference type="RefSeq" id="WP_172825793.1">
    <property type="nucleotide sequence ID" value="NZ_LT629799.1"/>
</dbReference>
<sequence length="241" mass="26219">MSDDHGGVARVGYQDLCVDVTDLEAGAAFLGPLLGLEVQRRRDAVLLLGDDEPRHAVWLNLVSEPRTAKNRVHLDVDVAAVEDVTAAGARVLDASQPWTVLTQAQAGELCAFVRPAERLRPYRLYELVVDCDDPRGLGTWWAERFGVELQDDGEVVWLPGGPDGVPAAGSGLPWELVFAGVPERKRVKNRVHFDVVGTASELLDAGATLLRARDDEISWDVLADPEGNEFCVFAPEDAEEG</sequence>
<dbReference type="Pfam" id="PF18029">
    <property type="entry name" value="Glyoxalase_6"/>
    <property type="match status" value="2"/>
</dbReference>
<evidence type="ECO:0000313" key="2">
    <source>
        <dbReference type="EMBL" id="SDU96406.1"/>
    </source>
</evidence>
<dbReference type="Gene3D" id="3.10.180.10">
    <property type="entry name" value="2,3-Dihydroxybiphenyl 1,2-Dioxygenase, domain 1"/>
    <property type="match status" value="2"/>
</dbReference>
<dbReference type="PANTHER" id="PTHR35908">
    <property type="entry name" value="HYPOTHETICAL FUSION PROTEIN"/>
    <property type="match status" value="1"/>
</dbReference>
<dbReference type="InterPro" id="IPR029068">
    <property type="entry name" value="Glyas_Bleomycin-R_OHBP_Dase"/>
</dbReference>
<feature type="domain" description="Glyoxalase-like" evidence="1">
    <location>
        <begin position="16"/>
        <end position="111"/>
    </location>
</feature>
<dbReference type="STRING" id="546874.SAMN04488544_2670"/>
<dbReference type="EMBL" id="LT629799">
    <property type="protein sequence ID" value="SDU96406.1"/>
    <property type="molecule type" value="Genomic_DNA"/>
</dbReference>
<evidence type="ECO:0000259" key="1">
    <source>
        <dbReference type="Pfam" id="PF18029"/>
    </source>
</evidence>
<reference evidence="3" key="1">
    <citation type="submission" date="2016-10" db="EMBL/GenBank/DDBJ databases">
        <authorList>
            <person name="Varghese N."/>
            <person name="Submissions S."/>
        </authorList>
    </citation>
    <scope>NUCLEOTIDE SEQUENCE [LARGE SCALE GENOMIC DNA]</scope>
    <source>
        <strain evidence="3">DSM 21743</strain>
    </source>
</reference>
<evidence type="ECO:0000313" key="3">
    <source>
        <dbReference type="Proteomes" id="UP000198825"/>
    </source>
</evidence>
<name>A0A1H2MV14_9ACTN</name>
<proteinExistence type="predicted"/>
<dbReference type="SUPFAM" id="SSF54593">
    <property type="entry name" value="Glyoxalase/Bleomycin resistance protein/Dihydroxybiphenyl dioxygenase"/>
    <property type="match status" value="2"/>
</dbReference>
<dbReference type="Proteomes" id="UP000198825">
    <property type="component" value="Chromosome I"/>
</dbReference>
<dbReference type="InterPro" id="IPR041581">
    <property type="entry name" value="Glyoxalase_6"/>
</dbReference>
<protein>
    <recommendedName>
        <fullName evidence="1">Glyoxalase-like domain-containing protein</fullName>
    </recommendedName>
</protein>
<dbReference type="CDD" id="cd06587">
    <property type="entry name" value="VOC"/>
    <property type="match status" value="1"/>
</dbReference>
<dbReference type="PANTHER" id="PTHR35908:SF1">
    <property type="entry name" value="CONSERVED PROTEIN"/>
    <property type="match status" value="1"/>
</dbReference>
<gene>
    <name evidence="2" type="ORF">SAMN04488544_2670</name>
</gene>
<keyword evidence="3" id="KW-1185">Reference proteome</keyword>
<feature type="domain" description="Glyoxalase-like" evidence="1">
    <location>
        <begin position="127"/>
        <end position="233"/>
    </location>
</feature>
<accession>A0A1H2MV14</accession>
<organism evidence="2 3">
    <name type="scientific">Microlunatus sagamiharensis</name>
    <dbReference type="NCBI Taxonomy" id="546874"/>
    <lineage>
        <taxon>Bacteria</taxon>
        <taxon>Bacillati</taxon>
        <taxon>Actinomycetota</taxon>
        <taxon>Actinomycetes</taxon>
        <taxon>Propionibacteriales</taxon>
        <taxon>Propionibacteriaceae</taxon>
        <taxon>Microlunatus</taxon>
    </lineage>
</organism>